<protein>
    <submittedName>
        <fullName evidence="1">Uncharacterized protein</fullName>
    </submittedName>
</protein>
<keyword evidence="2" id="KW-1185">Reference proteome</keyword>
<dbReference type="Proteomes" id="UP000246171">
    <property type="component" value="Unassembled WGS sequence"/>
</dbReference>
<dbReference type="GeneID" id="37058315"/>
<evidence type="ECO:0000313" key="1">
    <source>
        <dbReference type="EMBL" id="PWY63091.1"/>
    </source>
</evidence>
<proteinExistence type="predicted"/>
<dbReference type="RefSeq" id="XP_025382850.1">
    <property type="nucleotide sequence ID" value="XM_025536353.1"/>
</dbReference>
<sequence length="58" mass="6895">MEYAPTQLALSFHRDMSFSHFIVDYLKHDAPPTSNISYCRPDTFHERKWCYPHHSGQP</sequence>
<comment type="caution">
    <text evidence="1">The sequence shown here is derived from an EMBL/GenBank/DDBJ whole genome shotgun (WGS) entry which is preliminary data.</text>
</comment>
<name>A0A317UN12_ASPEC</name>
<dbReference type="OrthoDB" id="445007at2759"/>
<dbReference type="AlphaFoldDB" id="A0A317UN12"/>
<evidence type="ECO:0000313" key="2">
    <source>
        <dbReference type="Proteomes" id="UP000246171"/>
    </source>
</evidence>
<gene>
    <name evidence="1" type="ORF">BO83DRAFT_441640</name>
</gene>
<organism evidence="1 2">
    <name type="scientific">Aspergillus eucalypticola (strain CBS 122712 / IBT 29274)</name>
    <dbReference type="NCBI Taxonomy" id="1448314"/>
    <lineage>
        <taxon>Eukaryota</taxon>
        <taxon>Fungi</taxon>
        <taxon>Dikarya</taxon>
        <taxon>Ascomycota</taxon>
        <taxon>Pezizomycotina</taxon>
        <taxon>Eurotiomycetes</taxon>
        <taxon>Eurotiomycetidae</taxon>
        <taxon>Eurotiales</taxon>
        <taxon>Aspergillaceae</taxon>
        <taxon>Aspergillus</taxon>
        <taxon>Aspergillus subgen. Circumdati</taxon>
    </lineage>
</organism>
<reference evidence="1" key="1">
    <citation type="submission" date="2016-12" db="EMBL/GenBank/DDBJ databases">
        <title>The genomes of Aspergillus section Nigri reveals drivers in fungal speciation.</title>
        <authorList>
            <consortium name="DOE Joint Genome Institute"/>
            <person name="Vesth T.C."/>
            <person name="Nybo J."/>
            <person name="Theobald S."/>
            <person name="Brandl J."/>
            <person name="Frisvad J.C."/>
            <person name="Nielsen K.F."/>
            <person name="Lyhne E.K."/>
            <person name="Kogle M.E."/>
            <person name="Kuo A."/>
            <person name="Riley R."/>
            <person name="Clum A."/>
            <person name="Nolan M."/>
            <person name="Lipzen A."/>
            <person name="Salamov A."/>
            <person name="Henrissat B."/>
            <person name="Wiebenga A."/>
            <person name="De vries R.P."/>
            <person name="Grigoriev I.V."/>
            <person name="Mortensen U.H."/>
            <person name="Andersen M.R."/>
            <person name="Baker S.E."/>
        </authorList>
    </citation>
    <scope>NUCLEOTIDE SEQUENCE</scope>
    <source>
        <strain evidence="1">CBS 122712</strain>
    </source>
</reference>
<dbReference type="EMBL" id="MSFU01000039">
    <property type="protein sequence ID" value="PWY63091.1"/>
    <property type="molecule type" value="Genomic_DNA"/>
</dbReference>
<dbReference type="VEuPathDB" id="FungiDB:BO83DRAFT_441640"/>
<accession>A0A317UN12</accession>